<keyword evidence="1" id="KW-0732">Signal</keyword>
<gene>
    <name evidence="2" type="ORF">ACFPN2_06520</name>
</gene>
<dbReference type="Pfam" id="PF12006">
    <property type="entry name" value="DUF3500"/>
    <property type="match status" value="1"/>
</dbReference>
<evidence type="ECO:0000313" key="2">
    <source>
        <dbReference type="EMBL" id="MFC4308730.1"/>
    </source>
</evidence>
<dbReference type="Proteomes" id="UP001595904">
    <property type="component" value="Unassembled WGS sequence"/>
</dbReference>
<feature type="chain" id="PRO_5047224836" evidence="1">
    <location>
        <begin position="23"/>
        <end position="350"/>
    </location>
</feature>
<dbReference type="RefSeq" id="WP_380595813.1">
    <property type="nucleotide sequence ID" value="NZ_JBHSDU010000003.1"/>
</dbReference>
<proteinExistence type="predicted"/>
<evidence type="ECO:0000313" key="3">
    <source>
        <dbReference type="Proteomes" id="UP001595904"/>
    </source>
</evidence>
<accession>A0ABV8SP45</accession>
<dbReference type="PANTHER" id="PTHR37489">
    <property type="entry name" value="DUF3500 DOMAIN-CONTAINING PROTEIN"/>
    <property type="match status" value="1"/>
</dbReference>
<sequence>MLLIGAVVILVSLGAALMSSHANVPDESEEKRSSGTAAARTLLKALPEAKRAQAQLPFDSSERTNWNYVPMKRAGVALAELDANQKAMIDPLLRSALSPAGFETAQQIVQHESILAEIEKNPRRDPELYYTAVFGEPGPRAPWAWRFEGHHLSVNVTHVEGQTQVVAPLFMGANPARVPYGPKAGQRLLAAEEDLARDLIRMLPEERRTRAILSGDAFTDITTRNDPTVRSLSIEGLAAGDMSQAEQAQLRKLLHVYSDRMTESAAREQLERIERAGFDKLHFGWAGSLEPGKPHYYRVHGPTVLIEYDNTQNNANHIHSVWRDLERDFGGDLLRAHYQAHRGDDHGHEH</sequence>
<reference evidence="3" key="1">
    <citation type="journal article" date="2019" name="Int. J. Syst. Evol. Microbiol.">
        <title>The Global Catalogue of Microorganisms (GCM) 10K type strain sequencing project: providing services to taxonomists for standard genome sequencing and annotation.</title>
        <authorList>
            <consortium name="The Broad Institute Genomics Platform"/>
            <consortium name="The Broad Institute Genome Sequencing Center for Infectious Disease"/>
            <person name="Wu L."/>
            <person name="Ma J."/>
        </authorList>
    </citation>
    <scope>NUCLEOTIDE SEQUENCE [LARGE SCALE GENOMIC DNA]</scope>
    <source>
        <strain evidence="3">CGMCC 1.10759</strain>
    </source>
</reference>
<evidence type="ECO:0000256" key="1">
    <source>
        <dbReference type="SAM" id="SignalP"/>
    </source>
</evidence>
<name>A0ABV8SP45_9GAMM</name>
<keyword evidence="3" id="KW-1185">Reference proteome</keyword>
<dbReference type="InterPro" id="IPR021889">
    <property type="entry name" value="DUF3500"/>
</dbReference>
<feature type="signal peptide" evidence="1">
    <location>
        <begin position="1"/>
        <end position="22"/>
    </location>
</feature>
<organism evidence="2 3">
    <name type="scientific">Steroidobacter flavus</name>
    <dbReference type="NCBI Taxonomy" id="1842136"/>
    <lineage>
        <taxon>Bacteria</taxon>
        <taxon>Pseudomonadati</taxon>
        <taxon>Pseudomonadota</taxon>
        <taxon>Gammaproteobacteria</taxon>
        <taxon>Steroidobacterales</taxon>
        <taxon>Steroidobacteraceae</taxon>
        <taxon>Steroidobacter</taxon>
    </lineage>
</organism>
<protein>
    <submittedName>
        <fullName evidence="2">DUF3500 domain-containing protein</fullName>
    </submittedName>
</protein>
<dbReference type="EMBL" id="JBHSDU010000003">
    <property type="protein sequence ID" value="MFC4308730.1"/>
    <property type="molecule type" value="Genomic_DNA"/>
</dbReference>
<comment type="caution">
    <text evidence="2">The sequence shown here is derived from an EMBL/GenBank/DDBJ whole genome shotgun (WGS) entry which is preliminary data.</text>
</comment>
<dbReference type="PANTHER" id="PTHR37489:SF1">
    <property type="entry name" value="DUF3500 DOMAIN-CONTAINING PROTEIN"/>
    <property type="match status" value="1"/>
</dbReference>